<protein>
    <recommendedName>
        <fullName evidence="3">Class 3 adenylate cyclase</fullName>
    </recommendedName>
</protein>
<dbReference type="EMBL" id="BAAAUV010000021">
    <property type="protein sequence ID" value="GAA3230985.1"/>
    <property type="molecule type" value="Genomic_DNA"/>
</dbReference>
<sequence length="204" mass="22305">MSLPRRALCGAADIKGWSSRLVPEQMRAQQSLVDVVHAACREAGLPEEILQNSGDGVLIIPPSDIDETRVIPDLIRGMTMALRQENRLLSEAARIRLRLALTSGMVTPGPAGFGGGTVIECFRLLDSKPAKAALEDYPSADLAVIVSDYLYRDVIRHGFRDLRADSFWATRSEIPEKDFIADAWLYVSDRKGGPGPSEPCPRCG</sequence>
<dbReference type="Proteomes" id="UP001501237">
    <property type="component" value="Unassembled WGS sequence"/>
</dbReference>
<name>A0ABP6QHE7_9ACTN</name>
<proteinExistence type="predicted"/>
<gene>
    <name evidence="1" type="ORF">GCM10010468_61850</name>
</gene>
<dbReference type="RefSeq" id="WP_344835384.1">
    <property type="nucleotide sequence ID" value="NZ_BAAAUV010000021.1"/>
</dbReference>
<reference evidence="2" key="1">
    <citation type="journal article" date="2019" name="Int. J. Syst. Evol. Microbiol.">
        <title>The Global Catalogue of Microorganisms (GCM) 10K type strain sequencing project: providing services to taxonomists for standard genome sequencing and annotation.</title>
        <authorList>
            <consortium name="The Broad Institute Genomics Platform"/>
            <consortium name="The Broad Institute Genome Sequencing Center for Infectious Disease"/>
            <person name="Wu L."/>
            <person name="Ma J."/>
        </authorList>
    </citation>
    <scope>NUCLEOTIDE SEQUENCE [LARGE SCALE GENOMIC DNA]</scope>
    <source>
        <strain evidence="2">JCM 9377</strain>
    </source>
</reference>
<evidence type="ECO:0008006" key="3">
    <source>
        <dbReference type="Google" id="ProtNLM"/>
    </source>
</evidence>
<accession>A0ABP6QHE7</accession>
<comment type="caution">
    <text evidence="1">The sequence shown here is derived from an EMBL/GenBank/DDBJ whole genome shotgun (WGS) entry which is preliminary data.</text>
</comment>
<evidence type="ECO:0000313" key="1">
    <source>
        <dbReference type="EMBL" id="GAA3230985.1"/>
    </source>
</evidence>
<evidence type="ECO:0000313" key="2">
    <source>
        <dbReference type="Proteomes" id="UP001501237"/>
    </source>
</evidence>
<keyword evidence="2" id="KW-1185">Reference proteome</keyword>
<organism evidence="1 2">
    <name type="scientific">Actinocorallia longicatena</name>
    <dbReference type="NCBI Taxonomy" id="111803"/>
    <lineage>
        <taxon>Bacteria</taxon>
        <taxon>Bacillati</taxon>
        <taxon>Actinomycetota</taxon>
        <taxon>Actinomycetes</taxon>
        <taxon>Streptosporangiales</taxon>
        <taxon>Thermomonosporaceae</taxon>
        <taxon>Actinocorallia</taxon>
    </lineage>
</organism>